<evidence type="ECO:0000259" key="21">
    <source>
        <dbReference type="SMART" id="SM00965"/>
    </source>
</evidence>
<evidence type="ECO:0000256" key="17">
    <source>
        <dbReference type="ARBA" id="ARBA00056786"/>
    </source>
</evidence>
<dbReference type="GO" id="GO:0009279">
    <property type="term" value="C:cell outer membrane"/>
    <property type="evidence" value="ECO:0007669"/>
    <property type="project" value="UniProtKB-SubCell"/>
</dbReference>
<dbReference type="SUPFAM" id="SSF56935">
    <property type="entry name" value="Porins"/>
    <property type="match status" value="1"/>
</dbReference>
<dbReference type="InterPro" id="IPR036942">
    <property type="entry name" value="Beta-barrel_TonB_sf"/>
</dbReference>
<dbReference type="InterPro" id="IPR000531">
    <property type="entry name" value="Beta-barrel_TonB"/>
</dbReference>
<comment type="function">
    <text evidence="17">Transports the metallophore pseudopaline, which is involved in the acquisition of nickel and zinc, and thus enables bacterial growth inside the host, where metal access is limited. Is probably involved in the import of pseudopaline-metal complexes.</text>
</comment>
<evidence type="ECO:0000313" key="23">
    <source>
        <dbReference type="Proteomes" id="UP000250579"/>
    </source>
</evidence>
<dbReference type="NCBIfam" id="TIGR01783">
    <property type="entry name" value="TonB-siderophor"/>
    <property type="match status" value="1"/>
</dbReference>
<evidence type="ECO:0000256" key="1">
    <source>
        <dbReference type="ARBA" id="ARBA00004571"/>
    </source>
</evidence>
<evidence type="ECO:0000256" key="4">
    <source>
        <dbReference type="ARBA" id="ARBA00022452"/>
    </source>
</evidence>
<dbReference type="Pfam" id="PF07715">
    <property type="entry name" value="Plug"/>
    <property type="match status" value="1"/>
</dbReference>
<dbReference type="Pfam" id="PF07660">
    <property type="entry name" value="STN"/>
    <property type="match status" value="1"/>
</dbReference>
<dbReference type="GO" id="GO:0038023">
    <property type="term" value="F:signaling receptor activity"/>
    <property type="evidence" value="ECO:0007669"/>
    <property type="project" value="InterPro"/>
</dbReference>
<evidence type="ECO:0000256" key="3">
    <source>
        <dbReference type="ARBA" id="ARBA00022448"/>
    </source>
</evidence>
<evidence type="ECO:0000256" key="19">
    <source>
        <dbReference type="PROSITE-ProRule" id="PRU01360"/>
    </source>
</evidence>
<evidence type="ECO:0000256" key="8">
    <source>
        <dbReference type="ARBA" id="ARBA00022729"/>
    </source>
</evidence>
<dbReference type="GO" id="GO:0015675">
    <property type="term" value="P:nickel cation transport"/>
    <property type="evidence" value="ECO:0007669"/>
    <property type="project" value="UniProtKB-KW"/>
</dbReference>
<dbReference type="SMART" id="SM00965">
    <property type="entry name" value="STN"/>
    <property type="match status" value="1"/>
</dbReference>
<dbReference type="EMBL" id="CP022198">
    <property type="protein sequence ID" value="AXA67764.1"/>
    <property type="molecule type" value="Genomic_DNA"/>
</dbReference>
<dbReference type="FunFam" id="2.40.170.20:FF:000005">
    <property type="entry name" value="TonB-dependent siderophore receptor"/>
    <property type="match status" value="1"/>
</dbReference>
<dbReference type="GO" id="GO:0015344">
    <property type="term" value="F:siderophore uptake transmembrane transporter activity"/>
    <property type="evidence" value="ECO:0007669"/>
    <property type="project" value="TreeGrafter"/>
</dbReference>
<dbReference type="PANTHER" id="PTHR32552">
    <property type="entry name" value="FERRICHROME IRON RECEPTOR-RELATED"/>
    <property type="match status" value="1"/>
</dbReference>
<gene>
    <name evidence="22" type="ORF">CE139_18730</name>
</gene>
<comment type="similarity">
    <text evidence="2 19 20">Belongs to the TonB-dependent receptor family.</text>
</comment>
<dbReference type="Pfam" id="PF00593">
    <property type="entry name" value="TonB_dep_Rec_b-barrel"/>
    <property type="match status" value="1"/>
</dbReference>
<evidence type="ECO:0000256" key="13">
    <source>
        <dbReference type="ARBA" id="ARBA00023112"/>
    </source>
</evidence>
<evidence type="ECO:0000256" key="2">
    <source>
        <dbReference type="ARBA" id="ARBA00009810"/>
    </source>
</evidence>
<evidence type="ECO:0000256" key="18">
    <source>
        <dbReference type="ARBA" id="ARBA00072467"/>
    </source>
</evidence>
<evidence type="ECO:0000256" key="14">
    <source>
        <dbReference type="ARBA" id="ARBA00023136"/>
    </source>
</evidence>
<dbReference type="InterPro" id="IPR037066">
    <property type="entry name" value="Plug_dom_sf"/>
</dbReference>
<dbReference type="RefSeq" id="WP_208691843.1">
    <property type="nucleotide sequence ID" value="NZ_CP022198.1"/>
</dbReference>
<dbReference type="Gene3D" id="2.40.170.20">
    <property type="entry name" value="TonB-dependent receptor, beta-barrel domain"/>
    <property type="match status" value="1"/>
</dbReference>
<keyword evidence="3 19" id="KW-0813">Transport</keyword>
<dbReference type="InterPro" id="IPR039426">
    <property type="entry name" value="TonB-dep_rcpt-like"/>
</dbReference>
<keyword evidence="15 22" id="KW-0675">Receptor</keyword>
<reference evidence="22 23" key="1">
    <citation type="submission" date="2017-06" db="EMBL/GenBank/DDBJ databases">
        <title>Evolution towards high GC content and high-temperature stress adaptation in endophytic Pseudomonas oryzihabitans impacted its plant-growth promoting traits.</title>
        <authorList>
            <person name="Nascimento F.X."/>
        </authorList>
    </citation>
    <scope>NUCLEOTIDE SEQUENCE [LARGE SCALE GENOMIC DNA]</scope>
    <source>
        <strain evidence="22 23">MS8</strain>
    </source>
</reference>
<sequence>MGLSPRLPRPHRLAVSITLATLGVLNGSAWAVQLDIRPQPLAQALTDLGRQAKVQVLFDAAQVRGMQAPAVRGDLTPRQALDRLLGGTGIRYELDGDRVTLLASARAASDTTALPATTIATTTQDEPEGFVANSSQAGSKTGAPLLETPQSISVVTRQQMDVQNVQSVTQALRYVPGVKTETYGVDPKGYDWLYIRGFNAQSTSDYRDGLRQLNNSYSFFRSEPYGLDSIEVVRGPSSSLFGLGDAGGIINRVSKLPTAAGVHEVELGYGSHDRTQARFDIGDRLTDDGSLLYRVVGVVRKSDTQFEYSDGHEVPDDRFYIAPSFTWAPDDDTSLTVLADFLKDDNGGTLSAYTPYYQHVDEDVLLGDHSFNHSYQRQFSLGYRLRHRFNDNVEFRQNLRYGQVDFVLNNLLGQGTVASVAPRLGLPAAQTAALVNGPLANSVVRQPRRFDEHLNALTVDNQLQFDFATAGLQHTLLTGIDYARTESDAKRYQTPLTTANLGTLLPLLLNPANPVYGVNVGRPNAVAVDQNQTQDQIGYYLQDQIHLDDRWIMTVGGRYDEVRTSTTNHLTGSDSLAKDQDFTGRIGLTYLTDFGLAPYVSYAESFVPNSGTDIRGGTFDPSEARQWEAGIKYQPNDGLLLTLAAFDVTKTNVLTNLLVNGIPSGFSEATGEVRSKGIEAEAKARLNPNWDLLASYTYTDTEITKSNNGDKGNEFSNVPKHMASGWLNYTFREGALRGLSLGGGLRYVGSFYGDNSNVYKIDAHTLFDAGASYPINRNVTVSLTGQNLGNKHYVGTCDGTTSCYPGETRTLLGSVKYSW</sequence>
<name>A0A2Z5ABA6_9PSED</name>
<keyword evidence="7 19" id="KW-0812">Transmembrane</keyword>
<comment type="subcellular location">
    <subcellularLocation>
        <location evidence="1 19">Cell outer membrane</location>
        <topology evidence="1 19">Multi-pass membrane protein</topology>
    </subcellularLocation>
</comment>
<keyword evidence="12 20" id="KW-0798">TonB box</keyword>
<evidence type="ECO:0000256" key="10">
    <source>
        <dbReference type="ARBA" id="ARBA00023004"/>
    </source>
</evidence>
<evidence type="ECO:0000256" key="20">
    <source>
        <dbReference type="RuleBase" id="RU003357"/>
    </source>
</evidence>
<keyword evidence="11" id="KW-0406">Ion transport</keyword>
<keyword evidence="8" id="KW-0732">Signal</keyword>
<dbReference type="CDD" id="cd01347">
    <property type="entry name" value="ligand_gated_channel"/>
    <property type="match status" value="1"/>
</dbReference>
<dbReference type="Gene3D" id="2.170.130.10">
    <property type="entry name" value="TonB-dependent receptor, plug domain"/>
    <property type="match status" value="1"/>
</dbReference>
<dbReference type="Proteomes" id="UP000250579">
    <property type="component" value="Chromosome"/>
</dbReference>
<evidence type="ECO:0000313" key="22">
    <source>
        <dbReference type="EMBL" id="AXA67764.1"/>
    </source>
</evidence>
<evidence type="ECO:0000256" key="5">
    <source>
        <dbReference type="ARBA" id="ARBA00022496"/>
    </source>
</evidence>
<evidence type="ECO:0000256" key="15">
    <source>
        <dbReference type="ARBA" id="ARBA00023170"/>
    </source>
</evidence>
<dbReference type="Gene3D" id="3.55.50.30">
    <property type="match status" value="1"/>
</dbReference>
<keyword evidence="10" id="KW-0408">Iron</keyword>
<feature type="domain" description="Secretin/TonB short N-terminal" evidence="21">
    <location>
        <begin position="54"/>
        <end position="104"/>
    </location>
</feature>
<dbReference type="AlphaFoldDB" id="A0A2Z5ABA6"/>
<dbReference type="GO" id="GO:0006829">
    <property type="term" value="P:zinc ion transport"/>
    <property type="evidence" value="ECO:0007669"/>
    <property type="project" value="UniProtKB-KW"/>
</dbReference>
<evidence type="ECO:0000256" key="7">
    <source>
        <dbReference type="ARBA" id="ARBA00022692"/>
    </source>
</evidence>
<evidence type="ECO:0000256" key="16">
    <source>
        <dbReference type="ARBA" id="ARBA00023237"/>
    </source>
</evidence>
<dbReference type="PANTHER" id="PTHR32552:SF68">
    <property type="entry name" value="FERRICHROME OUTER MEMBRANE TRANSPORTER_PHAGE RECEPTOR"/>
    <property type="match status" value="1"/>
</dbReference>
<keyword evidence="16 19" id="KW-0998">Cell outer membrane</keyword>
<keyword evidence="13" id="KW-0921">Nickel transport</keyword>
<evidence type="ECO:0000256" key="12">
    <source>
        <dbReference type="ARBA" id="ARBA00023077"/>
    </source>
</evidence>
<keyword evidence="9" id="KW-0864">Zinc transport</keyword>
<dbReference type="PROSITE" id="PS52016">
    <property type="entry name" value="TONB_DEPENDENT_REC_3"/>
    <property type="match status" value="1"/>
</dbReference>
<protein>
    <recommendedName>
        <fullName evidence="18">Metal-pseudopaline receptor CntO</fullName>
    </recommendedName>
</protein>
<dbReference type="InterPro" id="IPR011662">
    <property type="entry name" value="Secretin/TonB_short_N"/>
</dbReference>
<keyword evidence="14 19" id="KW-0472">Membrane</keyword>
<proteinExistence type="inferred from homology"/>
<accession>A0A2Z5ABA6</accession>
<keyword evidence="5" id="KW-0410">Iron transport</keyword>
<organism evidence="22 23">
    <name type="scientific">Pseudomonas oryzihabitans</name>
    <dbReference type="NCBI Taxonomy" id="47885"/>
    <lineage>
        <taxon>Bacteria</taxon>
        <taxon>Pseudomonadati</taxon>
        <taxon>Pseudomonadota</taxon>
        <taxon>Gammaproteobacteria</taxon>
        <taxon>Pseudomonadales</taxon>
        <taxon>Pseudomonadaceae</taxon>
        <taxon>Pseudomonas</taxon>
    </lineage>
</organism>
<evidence type="ECO:0000256" key="9">
    <source>
        <dbReference type="ARBA" id="ARBA00022906"/>
    </source>
</evidence>
<evidence type="ECO:0000256" key="6">
    <source>
        <dbReference type="ARBA" id="ARBA00022596"/>
    </source>
</evidence>
<dbReference type="GO" id="GO:0015891">
    <property type="term" value="P:siderophore transport"/>
    <property type="evidence" value="ECO:0007669"/>
    <property type="project" value="InterPro"/>
</dbReference>
<dbReference type="FunFam" id="2.170.130.10:FF:000001">
    <property type="entry name" value="Catecholate siderophore TonB-dependent receptor"/>
    <property type="match status" value="1"/>
</dbReference>
<evidence type="ECO:0000256" key="11">
    <source>
        <dbReference type="ARBA" id="ARBA00023065"/>
    </source>
</evidence>
<keyword evidence="9" id="KW-0862">Zinc</keyword>
<dbReference type="InterPro" id="IPR010105">
    <property type="entry name" value="TonB_sidphr_rcpt"/>
</dbReference>
<keyword evidence="4 19" id="KW-1134">Transmembrane beta strand</keyword>
<keyword evidence="6" id="KW-0533">Nickel</keyword>
<dbReference type="InterPro" id="IPR012910">
    <property type="entry name" value="Plug_dom"/>
</dbReference>